<comment type="similarity">
    <text evidence="2 8">Belongs to the cytochrome P450 family.</text>
</comment>
<dbReference type="Proteomes" id="UP001175000">
    <property type="component" value="Unassembled WGS sequence"/>
</dbReference>
<keyword evidence="9" id="KW-0812">Transmembrane</keyword>
<evidence type="ECO:0000256" key="6">
    <source>
        <dbReference type="ARBA" id="ARBA00023033"/>
    </source>
</evidence>
<gene>
    <name evidence="10" type="ORF">B0T14DRAFT_458430</name>
</gene>
<comment type="cofactor">
    <cofactor evidence="1 7">
        <name>heme</name>
        <dbReference type="ChEBI" id="CHEBI:30413"/>
    </cofactor>
</comment>
<proteinExistence type="inferred from homology"/>
<dbReference type="GO" id="GO:0016705">
    <property type="term" value="F:oxidoreductase activity, acting on paired donors, with incorporation or reduction of molecular oxygen"/>
    <property type="evidence" value="ECO:0007669"/>
    <property type="project" value="InterPro"/>
</dbReference>
<organism evidence="10 11">
    <name type="scientific">Immersiella caudata</name>
    <dbReference type="NCBI Taxonomy" id="314043"/>
    <lineage>
        <taxon>Eukaryota</taxon>
        <taxon>Fungi</taxon>
        <taxon>Dikarya</taxon>
        <taxon>Ascomycota</taxon>
        <taxon>Pezizomycotina</taxon>
        <taxon>Sordariomycetes</taxon>
        <taxon>Sordariomycetidae</taxon>
        <taxon>Sordariales</taxon>
        <taxon>Lasiosphaeriaceae</taxon>
        <taxon>Immersiella</taxon>
    </lineage>
</organism>
<evidence type="ECO:0000256" key="4">
    <source>
        <dbReference type="ARBA" id="ARBA00023002"/>
    </source>
</evidence>
<dbReference type="AlphaFoldDB" id="A0AA40BWD9"/>
<dbReference type="Pfam" id="PF00067">
    <property type="entry name" value="p450"/>
    <property type="match status" value="1"/>
</dbReference>
<evidence type="ECO:0000256" key="3">
    <source>
        <dbReference type="ARBA" id="ARBA00022723"/>
    </source>
</evidence>
<dbReference type="GO" id="GO:0020037">
    <property type="term" value="F:heme binding"/>
    <property type="evidence" value="ECO:0007669"/>
    <property type="project" value="InterPro"/>
</dbReference>
<comment type="caution">
    <text evidence="10">The sequence shown here is derived from an EMBL/GenBank/DDBJ whole genome shotgun (WGS) entry which is preliminary data.</text>
</comment>
<keyword evidence="9" id="KW-1133">Transmembrane helix</keyword>
<reference evidence="10" key="1">
    <citation type="submission" date="2023-06" db="EMBL/GenBank/DDBJ databases">
        <title>Genome-scale phylogeny and comparative genomics of the fungal order Sordariales.</title>
        <authorList>
            <consortium name="Lawrence Berkeley National Laboratory"/>
            <person name="Hensen N."/>
            <person name="Bonometti L."/>
            <person name="Westerberg I."/>
            <person name="Brannstrom I.O."/>
            <person name="Guillou S."/>
            <person name="Cros-Aarteil S."/>
            <person name="Calhoun S."/>
            <person name="Haridas S."/>
            <person name="Kuo A."/>
            <person name="Mondo S."/>
            <person name="Pangilinan J."/>
            <person name="Riley R."/>
            <person name="Labutti K."/>
            <person name="Andreopoulos B."/>
            <person name="Lipzen A."/>
            <person name="Chen C."/>
            <person name="Yanf M."/>
            <person name="Daum C."/>
            <person name="Ng V."/>
            <person name="Clum A."/>
            <person name="Steindorff A."/>
            <person name="Ohm R."/>
            <person name="Martin F."/>
            <person name="Silar P."/>
            <person name="Natvig D."/>
            <person name="Lalanne C."/>
            <person name="Gautier V."/>
            <person name="Ament-Velasquez S.L."/>
            <person name="Kruys A."/>
            <person name="Hutchinson M.I."/>
            <person name="Powell A.J."/>
            <person name="Barry K."/>
            <person name="Miller A.N."/>
            <person name="Grigoriev I.V."/>
            <person name="Debuchy R."/>
            <person name="Gladieux P."/>
            <person name="Thoren M.H."/>
            <person name="Johannesson H."/>
        </authorList>
    </citation>
    <scope>NUCLEOTIDE SEQUENCE</scope>
    <source>
        <strain evidence="10">CBS 606.72</strain>
    </source>
</reference>
<dbReference type="InterPro" id="IPR036396">
    <property type="entry name" value="Cyt_P450_sf"/>
</dbReference>
<feature type="binding site" description="axial binding residue" evidence="7">
    <location>
        <position position="453"/>
    </location>
    <ligand>
        <name>heme</name>
        <dbReference type="ChEBI" id="CHEBI:30413"/>
    </ligand>
    <ligandPart>
        <name>Fe</name>
        <dbReference type="ChEBI" id="CHEBI:18248"/>
    </ligandPart>
</feature>
<keyword evidence="7 8" id="KW-0349">Heme</keyword>
<keyword evidence="3 7" id="KW-0479">Metal-binding</keyword>
<dbReference type="GO" id="GO:0005506">
    <property type="term" value="F:iron ion binding"/>
    <property type="evidence" value="ECO:0007669"/>
    <property type="project" value="InterPro"/>
</dbReference>
<keyword evidence="4 8" id="KW-0560">Oxidoreductase</keyword>
<keyword evidence="9" id="KW-0472">Membrane</keyword>
<evidence type="ECO:0000256" key="2">
    <source>
        <dbReference type="ARBA" id="ARBA00010617"/>
    </source>
</evidence>
<dbReference type="PANTHER" id="PTHR24287">
    <property type="entry name" value="P450, PUTATIVE (EUROFUNG)-RELATED"/>
    <property type="match status" value="1"/>
</dbReference>
<dbReference type="Gene3D" id="1.10.630.10">
    <property type="entry name" value="Cytochrome P450"/>
    <property type="match status" value="1"/>
</dbReference>
<dbReference type="PRINTS" id="PR00385">
    <property type="entry name" value="P450"/>
</dbReference>
<dbReference type="PANTHER" id="PTHR24287:SF17">
    <property type="entry name" value="P450, PUTATIVE (EUROFUNG)-RELATED"/>
    <property type="match status" value="1"/>
</dbReference>
<evidence type="ECO:0000256" key="5">
    <source>
        <dbReference type="ARBA" id="ARBA00023004"/>
    </source>
</evidence>
<evidence type="ECO:0000313" key="10">
    <source>
        <dbReference type="EMBL" id="KAK0616206.1"/>
    </source>
</evidence>
<evidence type="ECO:0000256" key="1">
    <source>
        <dbReference type="ARBA" id="ARBA00001971"/>
    </source>
</evidence>
<dbReference type="InterPro" id="IPR001128">
    <property type="entry name" value="Cyt_P450"/>
</dbReference>
<protein>
    <submittedName>
        <fullName evidence="10">Cytochrome P450</fullName>
    </submittedName>
</protein>
<dbReference type="InterPro" id="IPR047146">
    <property type="entry name" value="Cyt_P450_E_CYP52_fungi"/>
</dbReference>
<accession>A0AA40BWD9</accession>
<dbReference type="GO" id="GO:0004497">
    <property type="term" value="F:monooxygenase activity"/>
    <property type="evidence" value="ECO:0007669"/>
    <property type="project" value="UniProtKB-KW"/>
</dbReference>
<dbReference type="PRINTS" id="PR00463">
    <property type="entry name" value="EP450I"/>
</dbReference>
<keyword evidence="6 8" id="KW-0503">Monooxygenase</keyword>
<dbReference type="InterPro" id="IPR017972">
    <property type="entry name" value="Cyt_P450_CS"/>
</dbReference>
<evidence type="ECO:0000256" key="8">
    <source>
        <dbReference type="RuleBase" id="RU000461"/>
    </source>
</evidence>
<sequence length="507" mass="58114">MEVSYITLYALSLLIATTLLRRLIYFLQTRTFIKTHGCKPARNVAWTSEPFLGLDYVLECVRKARTGFYMRYLASRFTRFGNTFVTRRLTHETLHTADPENLKYMLATGFEHYNLATLRINAMTPLFGLGIFTTNGAAWSHSRAILRPSFTKQNMTPLLTMMERHFQMLFKLVPTDGSVFDVQEIFFRFTMDTATEFLMGGSTHTLDPNRKSDRERQFVNDYMNCCYEAVRQVAFGKLQFLSRTPKGIDAATKRARAYVDRFVDEALRRKEKRKALGQSEDEVEYNFLEELAAQTTNRTLLRDQVLNVLLASRDTTAALLSNMFYELARKPELYAKLRREVLSQIKGELPTEAEMGDMTYLKWCLNEALRMYPVVPGNTREAIHDTILPVGGGEDGKSPIFVKAGTPIFYNVLAMHRRKDIYGEDADEYNPDRWDGLRPGWGFLPFNGGPRVCLGQNFALTEASYVTVRMLQSFDTLSAHDDKPWMEQYSLVLCSRNGVQVAVTPAK</sequence>
<keyword evidence="11" id="KW-1185">Reference proteome</keyword>
<evidence type="ECO:0000256" key="9">
    <source>
        <dbReference type="SAM" id="Phobius"/>
    </source>
</evidence>
<feature type="transmembrane region" description="Helical" evidence="9">
    <location>
        <begin position="6"/>
        <end position="24"/>
    </location>
</feature>
<dbReference type="EMBL" id="JAULSU010000005">
    <property type="protein sequence ID" value="KAK0616206.1"/>
    <property type="molecule type" value="Genomic_DNA"/>
</dbReference>
<dbReference type="PROSITE" id="PS00086">
    <property type="entry name" value="CYTOCHROME_P450"/>
    <property type="match status" value="1"/>
</dbReference>
<dbReference type="SUPFAM" id="SSF48264">
    <property type="entry name" value="Cytochrome P450"/>
    <property type="match status" value="1"/>
</dbReference>
<keyword evidence="5 7" id="KW-0408">Iron</keyword>
<name>A0AA40BWD9_9PEZI</name>
<evidence type="ECO:0000256" key="7">
    <source>
        <dbReference type="PIRSR" id="PIRSR602401-1"/>
    </source>
</evidence>
<dbReference type="InterPro" id="IPR002401">
    <property type="entry name" value="Cyt_P450_E_grp-I"/>
</dbReference>
<evidence type="ECO:0000313" key="11">
    <source>
        <dbReference type="Proteomes" id="UP001175000"/>
    </source>
</evidence>
<dbReference type="CDD" id="cd11063">
    <property type="entry name" value="CYP52"/>
    <property type="match status" value="1"/>
</dbReference>